<proteinExistence type="inferred from homology"/>
<name>A0A7I4Y7Z8_HAECO</name>
<evidence type="ECO:0000259" key="10">
    <source>
        <dbReference type="Pfam" id="PF01979"/>
    </source>
</evidence>
<comment type="catalytic activity">
    <reaction evidence="7">
        <text>N-acetyl-D-glucosamine 6-phosphate + H2O = D-glucosamine 6-phosphate + acetate</text>
        <dbReference type="Rhea" id="RHEA:22936"/>
        <dbReference type="ChEBI" id="CHEBI:15377"/>
        <dbReference type="ChEBI" id="CHEBI:30089"/>
        <dbReference type="ChEBI" id="CHEBI:57513"/>
        <dbReference type="ChEBI" id="CHEBI:58725"/>
        <dbReference type="EC" id="3.5.1.25"/>
    </reaction>
</comment>
<protein>
    <recommendedName>
        <fullName evidence="3">N-acetylglucosamine-6-phosphate deacetylase</fullName>
        <ecNumber evidence="2">3.5.1.25</ecNumber>
    </recommendedName>
</protein>
<dbReference type="InterPro" id="IPR011059">
    <property type="entry name" value="Metal-dep_hydrolase_composite"/>
</dbReference>
<dbReference type="Gene3D" id="3.20.20.140">
    <property type="entry name" value="Metal-dependent hydrolases"/>
    <property type="match status" value="1"/>
</dbReference>
<comment type="cofactor">
    <cofactor evidence="9">
        <name>a divalent metal cation</name>
        <dbReference type="ChEBI" id="CHEBI:60240"/>
    </cofactor>
    <text evidence="9">Binds 1 divalent metal cation per subunit.</text>
</comment>
<evidence type="ECO:0000256" key="1">
    <source>
        <dbReference type="ARBA" id="ARBA00010716"/>
    </source>
</evidence>
<evidence type="ECO:0000256" key="4">
    <source>
        <dbReference type="ARBA" id="ARBA00022723"/>
    </source>
</evidence>
<feature type="binding site" evidence="9">
    <location>
        <position position="269"/>
    </location>
    <ligand>
        <name>Zn(2+)</name>
        <dbReference type="ChEBI" id="CHEBI:29105"/>
    </ligand>
</feature>
<keyword evidence="4 9" id="KW-0479">Metal-binding</keyword>
<feature type="active site" description="Proton donor/acceptor" evidence="8">
    <location>
        <position position="330"/>
    </location>
</feature>
<dbReference type="Proteomes" id="UP000025227">
    <property type="component" value="Unplaced"/>
</dbReference>
<feature type="binding site" evidence="9">
    <location>
        <position position="153"/>
    </location>
    <ligand>
        <name>Zn(2+)</name>
        <dbReference type="ChEBI" id="CHEBI:29105"/>
    </ligand>
</feature>
<dbReference type="SUPFAM" id="SSF51338">
    <property type="entry name" value="Composite domain of metallo-dependent hydrolases"/>
    <property type="match status" value="1"/>
</dbReference>
<evidence type="ECO:0000313" key="11">
    <source>
        <dbReference type="Proteomes" id="UP000025227"/>
    </source>
</evidence>
<dbReference type="InterPro" id="IPR003764">
    <property type="entry name" value="GlcNAc_6-P_deAcase"/>
</dbReference>
<dbReference type="GO" id="GO:0006046">
    <property type="term" value="P:N-acetylglucosamine catabolic process"/>
    <property type="evidence" value="ECO:0007669"/>
    <property type="project" value="TreeGrafter"/>
</dbReference>
<evidence type="ECO:0000256" key="3">
    <source>
        <dbReference type="ARBA" id="ARBA00018029"/>
    </source>
</evidence>
<dbReference type="Pfam" id="PF01979">
    <property type="entry name" value="Amidohydro_1"/>
    <property type="match status" value="1"/>
</dbReference>
<dbReference type="GO" id="GO:0046872">
    <property type="term" value="F:metal ion binding"/>
    <property type="evidence" value="ECO:0007669"/>
    <property type="project" value="UniProtKB-KW"/>
</dbReference>
<dbReference type="FunFam" id="3.20.20.140:FF:000213">
    <property type="entry name" value="N-acetylglucosamine-6-phosphate deacetylase"/>
    <property type="match status" value="1"/>
</dbReference>
<dbReference type="OrthoDB" id="10264777at2759"/>
<dbReference type="CDD" id="cd00854">
    <property type="entry name" value="NagA"/>
    <property type="match status" value="1"/>
</dbReference>
<evidence type="ECO:0000256" key="9">
    <source>
        <dbReference type="PIRSR" id="PIRSR038994-3"/>
    </source>
</evidence>
<dbReference type="EC" id="3.5.1.25" evidence="2"/>
<dbReference type="PANTHER" id="PTHR11113">
    <property type="entry name" value="N-ACETYLGLUCOSAMINE-6-PHOSPHATE DEACETYLASE"/>
    <property type="match status" value="1"/>
</dbReference>
<dbReference type="PIRSF" id="PIRSF038994">
    <property type="entry name" value="NagA"/>
    <property type="match status" value="1"/>
</dbReference>
<keyword evidence="11" id="KW-1185">Reference proteome</keyword>
<sequence>MERVRYDSEALRDDLSGKLVQFINAKVLRSGQLIWDHVWVRDGKIIDAATVFYTERRRADIQVDCEGLILSPGFIDIQINGGFGMDFSSMPSTDEEYECGVATVSRCLLSHGVTSYLPTVITSPPEVYARVLPLLARRDGSSEGAGVLGVHIEGPFISPEKKGCHPKEFVRTFDDDPIASIRKVFGNVDNAAIVTLAPELKGSDEAIRFISSSWIRTLNYGHRTFNWKLHKSFPRYLTDKGIVVSLGHSSAKLKDAENGVKSGARCITHLFNAMHAYHHRDPCLIGLLASKKLSDREIYYGIISDGIHTHDSALRIAYRTNPEGMILVTDAIAALGMGEGRHKLGDVTVNVVGLRAVADGTNTTAGSVASMPQCIKHLIKAAGCPLQEALVCATEKPATLLGIRDRKGVIAVGADADMVLISDNADVQATYVAGKLVYANTTEIL</sequence>
<evidence type="ECO:0000313" key="12">
    <source>
        <dbReference type="WBParaSite" id="HCON_00065130-00002"/>
    </source>
</evidence>
<dbReference type="WBParaSite" id="HCON_00065130-00002">
    <property type="protein sequence ID" value="HCON_00065130-00002"/>
    <property type="gene ID" value="HCON_00065130"/>
</dbReference>
<feature type="binding site" evidence="9">
    <location>
        <position position="248"/>
    </location>
    <ligand>
        <name>Zn(2+)</name>
        <dbReference type="ChEBI" id="CHEBI:29105"/>
    </ligand>
</feature>
<dbReference type="AlphaFoldDB" id="A0A7I4Y7Z8"/>
<dbReference type="SUPFAM" id="SSF51556">
    <property type="entry name" value="Metallo-dependent hydrolases"/>
    <property type="match status" value="2"/>
</dbReference>
<accession>A0A7I4Y7Z8</accession>
<organism evidence="11 12">
    <name type="scientific">Haemonchus contortus</name>
    <name type="common">Barber pole worm</name>
    <dbReference type="NCBI Taxonomy" id="6289"/>
    <lineage>
        <taxon>Eukaryota</taxon>
        <taxon>Metazoa</taxon>
        <taxon>Ecdysozoa</taxon>
        <taxon>Nematoda</taxon>
        <taxon>Chromadorea</taxon>
        <taxon>Rhabditida</taxon>
        <taxon>Rhabditina</taxon>
        <taxon>Rhabditomorpha</taxon>
        <taxon>Strongyloidea</taxon>
        <taxon>Trichostrongylidae</taxon>
        <taxon>Haemonchus</taxon>
    </lineage>
</organism>
<feature type="domain" description="Amidohydrolase-related" evidence="10">
    <location>
        <begin position="69"/>
        <end position="437"/>
    </location>
</feature>
<reference evidence="12" key="1">
    <citation type="submission" date="2020-12" db="UniProtKB">
        <authorList>
            <consortium name="WormBaseParasite"/>
        </authorList>
    </citation>
    <scope>IDENTIFICATION</scope>
    <source>
        <strain evidence="12">MHco3</strain>
    </source>
</reference>
<dbReference type="InterPro" id="IPR006680">
    <property type="entry name" value="Amidohydro-rel"/>
</dbReference>
<evidence type="ECO:0000256" key="5">
    <source>
        <dbReference type="ARBA" id="ARBA00022801"/>
    </source>
</evidence>
<evidence type="ECO:0000256" key="7">
    <source>
        <dbReference type="ARBA" id="ARBA00047647"/>
    </source>
</evidence>
<keyword evidence="6" id="KW-0119">Carbohydrate metabolism</keyword>
<evidence type="ECO:0000256" key="6">
    <source>
        <dbReference type="ARBA" id="ARBA00023277"/>
    </source>
</evidence>
<evidence type="ECO:0000256" key="2">
    <source>
        <dbReference type="ARBA" id="ARBA00011899"/>
    </source>
</evidence>
<keyword evidence="5" id="KW-0378">Hydrolase</keyword>
<dbReference type="OMA" id="PCRKGAH"/>
<dbReference type="GO" id="GO:0008448">
    <property type="term" value="F:N-acetylglucosamine-6-phosphate deacetylase activity"/>
    <property type="evidence" value="ECO:0007669"/>
    <property type="project" value="UniProtKB-EC"/>
</dbReference>
<comment type="similarity">
    <text evidence="1">Belongs to the metallo-dependent hydrolases superfamily. NagA family.</text>
</comment>
<dbReference type="InterPro" id="IPR032466">
    <property type="entry name" value="Metal_Hydrolase"/>
</dbReference>
<evidence type="ECO:0000256" key="8">
    <source>
        <dbReference type="PIRSR" id="PIRSR038994-1"/>
    </source>
</evidence>
<dbReference type="PANTHER" id="PTHR11113:SF14">
    <property type="entry name" value="N-ACETYLGLUCOSAMINE-6-PHOSPHATE DEACETYLASE"/>
    <property type="match status" value="1"/>
</dbReference>